<feature type="compositionally biased region" description="Acidic residues" evidence="1">
    <location>
        <begin position="44"/>
        <end position="54"/>
    </location>
</feature>
<reference evidence="3" key="2">
    <citation type="submission" date="2020-09" db="EMBL/GenBank/DDBJ databases">
        <authorList>
            <person name="Sun Q."/>
            <person name="Zhou Y."/>
        </authorList>
    </citation>
    <scope>NUCLEOTIDE SEQUENCE</scope>
    <source>
        <strain evidence="3">CGMCC 1.15388</strain>
    </source>
</reference>
<name>A0A917AWW2_9MICC</name>
<keyword evidence="4" id="KW-1185">Reference proteome</keyword>
<dbReference type="Proteomes" id="UP000633136">
    <property type="component" value="Unassembled WGS sequence"/>
</dbReference>
<keyword evidence="2" id="KW-0732">Signal</keyword>
<feature type="chain" id="PRO_5038093002" evidence="2">
    <location>
        <begin position="31"/>
        <end position="292"/>
    </location>
</feature>
<dbReference type="EMBL" id="BMIS01000014">
    <property type="protein sequence ID" value="GGE76612.1"/>
    <property type="molecule type" value="Genomic_DNA"/>
</dbReference>
<feature type="compositionally biased region" description="Low complexity" evidence="1">
    <location>
        <begin position="55"/>
        <end position="68"/>
    </location>
</feature>
<reference evidence="3" key="1">
    <citation type="journal article" date="2014" name="Int. J. Syst. Evol. Microbiol.">
        <title>Complete genome sequence of Corynebacterium casei LMG S-19264T (=DSM 44701T), isolated from a smear-ripened cheese.</title>
        <authorList>
            <consortium name="US DOE Joint Genome Institute (JGI-PGF)"/>
            <person name="Walter F."/>
            <person name="Albersmeier A."/>
            <person name="Kalinowski J."/>
            <person name="Ruckert C."/>
        </authorList>
    </citation>
    <scope>NUCLEOTIDE SEQUENCE</scope>
    <source>
        <strain evidence="3">CGMCC 1.15388</strain>
    </source>
</reference>
<organism evidence="3 4">
    <name type="scientific">Nesterenkonia cremea</name>
    <dbReference type="NCBI Taxonomy" id="1882340"/>
    <lineage>
        <taxon>Bacteria</taxon>
        <taxon>Bacillati</taxon>
        <taxon>Actinomycetota</taxon>
        <taxon>Actinomycetes</taxon>
        <taxon>Micrococcales</taxon>
        <taxon>Micrococcaceae</taxon>
        <taxon>Nesterenkonia</taxon>
    </lineage>
</organism>
<dbReference type="AlphaFoldDB" id="A0A917AWW2"/>
<evidence type="ECO:0000256" key="1">
    <source>
        <dbReference type="SAM" id="MobiDB-lite"/>
    </source>
</evidence>
<proteinExistence type="predicted"/>
<evidence type="ECO:0000256" key="2">
    <source>
        <dbReference type="SAM" id="SignalP"/>
    </source>
</evidence>
<evidence type="ECO:0000313" key="3">
    <source>
        <dbReference type="EMBL" id="GGE76612.1"/>
    </source>
</evidence>
<feature type="region of interest" description="Disordered" evidence="1">
    <location>
        <begin position="35"/>
        <end position="85"/>
    </location>
</feature>
<gene>
    <name evidence="3" type="ORF">GCM10011401_24980</name>
</gene>
<accession>A0A917AWW2</accession>
<comment type="caution">
    <text evidence="3">The sequence shown here is derived from an EMBL/GenBank/DDBJ whole genome shotgun (WGS) entry which is preliminary data.</text>
</comment>
<dbReference type="RefSeq" id="WP_188686261.1">
    <property type="nucleotide sequence ID" value="NZ_BMIS01000014.1"/>
</dbReference>
<feature type="signal peptide" evidence="2">
    <location>
        <begin position="1"/>
        <end position="30"/>
    </location>
</feature>
<sequence>MTAASSLTSLTTLRIAGLLGIGTLGLTACAAEVEADPAAQQEAEATEQAEDTDADAAAGEAAGEAAAQHAEEEADVELGPLEQTEVEDLLIDPSDLSFSSPTEIRSTGGSIREELHMLGAVASGFSREAVEDNPDWQPDPEEVPCQDAYLDMVDFVDDQDRPDAGGFSGVASDPQPPAHESFQEQLMLVGVDSHEGFDSGEITVLWEEVLATCETDTHLPGAHFGEPEEFRFGEASGLQFVTHPDMYGGDNELVFATWDLGPTTVWLFSFGYEPKEYEEAFEEQLELIRTEL</sequence>
<protein>
    <submittedName>
        <fullName evidence="3">Uncharacterized protein</fullName>
    </submittedName>
</protein>
<evidence type="ECO:0000313" key="4">
    <source>
        <dbReference type="Proteomes" id="UP000633136"/>
    </source>
</evidence>